<keyword evidence="6 9" id="KW-0408">Iron</keyword>
<keyword evidence="7 10" id="KW-0503">Monooxygenase</keyword>
<keyword evidence="4 9" id="KW-0479">Metal-binding</keyword>
<dbReference type="InterPro" id="IPR017972">
    <property type="entry name" value="Cyt_P450_CS"/>
</dbReference>
<keyword evidence="3 9" id="KW-0349">Heme</keyword>
<evidence type="ECO:0000256" key="11">
    <source>
        <dbReference type="SAM" id="Phobius"/>
    </source>
</evidence>
<dbReference type="PANTHER" id="PTHR47947:SF24">
    <property type="entry name" value="ISOFLAVONE 2'-HYDROXYLASE-LIKE"/>
    <property type="match status" value="1"/>
</dbReference>
<dbReference type="GO" id="GO:0005506">
    <property type="term" value="F:iron ion binding"/>
    <property type="evidence" value="ECO:0007669"/>
    <property type="project" value="InterPro"/>
</dbReference>
<comment type="subcellular location">
    <subcellularLocation>
        <location evidence="1">Membrane</location>
    </subcellularLocation>
</comment>
<comment type="caution">
    <text evidence="12">The sequence shown here is derived from an EMBL/GenBank/DDBJ whole genome shotgun (WGS) entry which is preliminary data.</text>
</comment>
<evidence type="ECO:0000313" key="13">
    <source>
        <dbReference type="Proteomes" id="UP001291623"/>
    </source>
</evidence>
<sequence length="522" mass="59899">MDSLYLYFPVLFFVLYIISHHFLHKLQNLPPSPFPALPFIGHLYLLGKPFHRALFKVSNRYGPVVFLQFGSRPVLLVSSPSAAEECFTKNDIIFANRPDFLSGKHFGYNFTSLAWSSYGEHWRNLRRISSREVLSSYRIQTLSSIRSDEINYLRRRLFRVSTESSEEPVEMKSSLFNFTFNVISRMIAGKRYYGEKVENSKEATLFQDISKDTINTIPKSNILDFLPFMKWFGLNSVEEKMREVQEKRDNFMQKEIDEHRRLKTSGSFPSAEVVAGKKKTIMEVLLDLQKTDPEYYTDETIRNLMFIHFVFLCMEVLLQAGSDTSAVTLEWAFSHLLDNPEILKAAQTEIDNHVGQDRLIDESDLAQLPYIRCIINETLRMHPAAPLLVPHFSSEECKVAGYRVPRGTILIVNAWGIHHDPKVWEEPEKFNPDRLIGFEGAKEGCKFIPFGSGRRGCPGENLAIHVIGLALASLLQCFEWDKPNREIIDMSEGTGFTLSPKVQPLLAKCALRPNMVKLLSEI</sequence>
<dbReference type="EMBL" id="JAVYJV010000017">
    <property type="protein sequence ID" value="KAK4348860.1"/>
    <property type="molecule type" value="Genomic_DNA"/>
</dbReference>
<dbReference type="PRINTS" id="PR00463">
    <property type="entry name" value="EP450I"/>
</dbReference>
<evidence type="ECO:0000256" key="1">
    <source>
        <dbReference type="ARBA" id="ARBA00004370"/>
    </source>
</evidence>
<comment type="cofactor">
    <cofactor evidence="9">
        <name>heme</name>
        <dbReference type="ChEBI" id="CHEBI:30413"/>
    </cofactor>
</comment>
<evidence type="ECO:0000256" key="7">
    <source>
        <dbReference type="ARBA" id="ARBA00023033"/>
    </source>
</evidence>
<dbReference type="Gene3D" id="1.10.630.10">
    <property type="entry name" value="Cytochrome P450"/>
    <property type="match status" value="1"/>
</dbReference>
<proteinExistence type="inferred from homology"/>
<dbReference type="SUPFAM" id="SSF48264">
    <property type="entry name" value="Cytochrome P450"/>
    <property type="match status" value="1"/>
</dbReference>
<dbReference type="PANTHER" id="PTHR47947">
    <property type="entry name" value="CYTOCHROME P450 82C3-RELATED"/>
    <property type="match status" value="1"/>
</dbReference>
<accession>A0AAE1RB25</accession>
<evidence type="ECO:0000256" key="2">
    <source>
        <dbReference type="ARBA" id="ARBA00010617"/>
    </source>
</evidence>
<dbReference type="GO" id="GO:0016020">
    <property type="term" value="C:membrane"/>
    <property type="evidence" value="ECO:0007669"/>
    <property type="project" value="UniProtKB-SubCell"/>
</dbReference>
<dbReference type="GO" id="GO:0016705">
    <property type="term" value="F:oxidoreductase activity, acting on paired donors, with incorporation or reduction of molecular oxygen"/>
    <property type="evidence" value="ECO:0007669"/>
    <property type="project" value="InterPro"/>
</dbReference>
<evidence type="ECO:0000313" key="12">
    <source>
        <dbReference type="EMBL" id="KAK4348860.1"/>
    </source>
</evidence>
<dbReference type="GO" id="GO:0020037">
    <property type="term" value="F:heme binding"/>
    <property type="evidence" value="ECO:0007669"/>
    <property type="project" value="InterPro"/>
</dbReference>
<name>A0AAE1RB25_9SOLA</name>
<evidence type="ECO:0000256" key="6">
    <source>
        <dbReference type="ARBA" id="ARBA00023004"/>
    </source>
</evidence>
<dbReference type="FunFam" id="1.10.630.10:FF:000023">
    <property type="entry name" value="Cytochrome P450 family protein"/>
    <property type="match status" value="1"/>
</dbReference>
<keyword evidence="11" id="KW-0812">Transmembrane</keyword>
<evidence type="ECO:0000256" key="4">
    <source>
        <dbReference type="ARBA" id="ARBA00022723"/>
    </source>
</evidence>
<feature type="transmembrane region" description="Helical" evidence="11">
    <location>
        <begin position="6"/>
        <end position="23"/>
    </location>
</feature>
<dbReference type="GO" id="GO:0004497">
    <property type="term" value="F:monooxygenase activity"/>
    <property type="evidence" value="ECO:0007669"/>
    <property type="project" value="UniProtKB-KW"/>
</dbReference>
<dbReference type="InterPro" id="IPR001128">
    <property type="entry name" value="Cyt_P450"/>
</dbReference>
<dbReference type="PRINTS" id="PR00385">
    <property type="entry name" value="P450"/>
</dbReference>
<keyword evidence="8 11" id="KW-0472">Membrane</keyword>
<evidence type="ECO:0000256" key="5">
    <source>
        <dbReference type="ARBA" id="ARBA00023002"/>
    </source>
</evidence>
<keyword evidence="13" id="KW-1185">Reference proteome</keyword>
<dbReference type="InterPro" id="IPR050651">
    <property type="entry name" value="Plant_Cytochrome_P450_Monoox"/>
</dbReference>
<evidence type="ECO:0000256" key="9">
    <source>
        <dbReference type="PIRSR" id="PIRSR602401-1"/>
    </source>
</evidence>
<feature type="binding site" description="axial binding residue" evidence="9">
    <location>
        <position position="457"/>
    </location>
    <ligand>
        <name>heme</name>
        <dbReference type="ChEBI" id="CHEBI:30413"/>
    </ligand>
    <ligandPart>
        <name>Fe</name>
        <dbReference type="ChEBI" id="CHEBI:18248"/>
    </ligandPart>
</feature>
<dbReference type="AlphaFoldDB" id="A0AAE1RB25"/>
<protein>
    <recommendedName>
        <fullName evidence="14">Cytochrome P450</fullName>
    </recommendedName>
</protein>
<organism evidence="12 13">
    <name type="scientific">Anisodus tanguticus</name>
    <dbReference type="NCBI Taxonomy" id="243964"/>
    <lineage>
        <taxon>Eukaryota</taxon>
        <taxon>Viridiplantae</taxon>
        <taxon>Streptophyta</taxon>
        <taxon>Embryophyta</taxon>
        <taxon>Tracheophyta</taxon>
        <taxon>Spermatophyta</taxon>
        <taxon>Magnoliopsida</taxon>
        <taxon>eudicotyledons</taxon>
        <taxon>Gunneridae</taxon>
        <taxon>Pentapetalae</taxon>
        <taxon>asterids</taxon>
        <taxon>lamiids</taxon>
        <taxon>Solanales</taxon>
        <taxon>Solanaceae</taxon>
        <taxon>Solanoideae</taxon>
        <taxon>Hyoscyameae</taxon>
        <taxon>Anisodus</taxon>
    </lineage>
</organism>
<keyword evidence="5 10" id="KW-0560">Oxidoreductase</keyword>
<evidence type="ECO:0000256" key="3">
    <source>
        <dbReference type="ARBA" id="ARBA00022617"/>
    </source>
</evidence>
<keyword evidence="11" id="KW-1133">Transmembrane helix</keyword>
<dbReference type="Proteomes" id="UP001291623">
    <property type="component" value="Unassembled WGS sequence"/>
</dbReference>
<dbReference type="InterPro" id="IPR002401">
    <property type="entry name" value="Cyt_P450_E_grp-I"/>
</dbReference>
<gene>
    <name evidence="12" type="ORF">RND71_031615</name>
</gene>
<reference evidence="12" key="1">
    <citation type="submission" date="2023-12" db="EMBL/GenBank/DDBJ databases">
        <title>Genome assembly of Anisodus tanguticus.</title>
        <authorList>
            <person name="Wang Y.-J."/>
        </authorList>
    </citation>
    <scope>NUCLEOTIDE SEQUENCE</scope>
    <source>
        <strain evidence="12">KB-2021</strain>
        <tissue evidence="12">Leaf</tissue>
    </source>
</reference>
<evidence type="ECO:0008006" key="14">
    <source>
        <dbReference type="Google" id="ProtNLM"/>
    </source>
</evidence>
<dbReference type="CDD" id="cd20653">
    <property type="entry name" value="CYP81"/>
    <property type="match status" value="1"/>
</dbReference>
<evidence type="ECO:0000256" key="8">
    <source>
        <dbReference type="ARBA" id="ARBA00023136"/>
    </source>
</evidence>
<dbReference type="PROSITE" id="PS00086">
    <property type="entry name" value="CYTOCHROME_P450"/>
    <property type="match status" value="1"/>
</dbReference>
<comment type="similarity">
    <text evidence="2 10">Belongs to the cytochrome P450 family.</text>
</comment>
<dbReference type="Pfam" id="PF00067">
    <property type="entry name" value="p450"/>
    <property type="match status" value="1"/>
</dbReference>
<dbReference type="InterPro" id="IPR036396">
    <property type="entry name" value="Cyt_P450_sf"/>
</dbReference>
<evidence type="ECO:0000256" key="10">
    <source>
        <dbReference type="RuleBase" id="RU000461"/>
    </source>
</evidence>